<dbReference type="Proteomes" id="UP000604046">
    <property type="component" value="Unassembled WGS sequence"/>
</dbReference>
<keyword evidence="3" id="KW-0812">Transmembrane</keyword>
<sequence length="1920" mass="208435">MPIPLVPDSGTPDEECMCNSEASEFRSIAIEVPRGHLQEVEEGLQQLRRQFEAEIQSLTARLGTVERQLGVPEMQNTTCQDASPETCSADEMEGRSTPVRFEESAWNIPLVLGLADVGWFDNVFAVLLVLLNLLMQGSFSQILLSEYFMGEPFETKLQDAKTWRTSIAHDSRYLDLAGTSLVSRVCAGDGSLILSTVQATLVEQINDFLGLQATEFDFNFWQPGTLLCMLCILLWSLCVYKELRKIWHALEAATTLPKASATDFRDNTIHCLSWGRALALLITYIIRAGIASVLLVAGILWLARTTSIEELMLNSVALNAILDVDEFLFEGMTPIKIQHAIRSVEPISVKYSHRRSQVESMVHFLAVLATVLASYLFLLVPLCETMMTVKRELCDGKRDFVVAYSTETQVSWGLGTEDIATVRAAYELSPVERAVMSYKGTPSSLQEDWALTIYFGNRRTFDADVARSISNLGSQFPFCMETTVLVETGQLHQDPALQPIADTLLWNAASALGRPTAMTCAELADLCGLPDARLLRLTCGQTCGCTDPASSAWHKVQPQGCAETCLAETEVKLQTASCDDVINEAGWHAFWHEYQGCPAMQTFPTELFTGVSWCDGQPQLFRPLASMCPVQCGCRDGRLETPDLHEEKLEGAFASDPLRAELVKRLAQPEALEVLSAQARVCVLWALARLGLAPAWLPKLLSLGADAAVGFSGHQLATSLHSLAKLEALGLVQLQNEEPQRLLEALHVELRRRQKALGPGATSAMDTILIADGLAKLQIRDDGLFTSLAAALRAHLNAGELGVREVRHAASAFALLGFVDTKLAGALMNWLSPRLESCGGDDLSALAYSLSRADVAKGAHRSFFRALQDEVPRRLAVGELSAKESASLLVSFSQAGFLDPDDGQARQLVKRLSAVVARSPHVLNGQWLALSVPCLSLFAADNRELLDLLSDRATQLAPMLSPRQLARLAVGFGEGQVKAKPLWQSLTREALARASAFSAPDVLRILAGFDAANVQHPGLLKAFWALAAEKQAKYLVEELLALMQLWPRLPSTLRPAELPDSLMRSLRARLEKGSRGVGWHMPAELAAELIEWLPASRALTGRGMDGRLVRAAMAQLPRQLQSAAPALRERLLAALTLTDEDILTKARNEVKTEALQRVLATVAEDLLPTDRLATRKLAADTAFGCAALGFDGPALRSLLGELLENMDVEVQLAAKVCWACAEVRMHAGAARAMISRMVATAEASPASEIADKVSFLRLAWALLALEGAESELRPLLAAGDADGAWAPVALQEFSHGTAHRFHENSLPLLAAAMWMRNAILQSASSKRPWAQWTFVHCSSCAGTSVGLVLPTCGTANHRIHAFVRFDMAPASGALEGEFEEVSRAAEALKQQVKSSVQQLESSYAALRQRAEAAHEASQQGLSAAAARHERLAALRRQCEEIAQRLEQGGSFEVGAAALEASASREAVPEEAVCKCPNVSETESCKVPVRHADSDGSTAGLDRRQADSLQADSQQADSHMAEKLQCQTAEAKVEAKAVAKKESKGKKGKKQEGVEPVLPEDTASRQPEAAESNSAEASADAKPKKAPQNLNKKDRKQAADKVKKAAVEKAKAAAKQKETEEKEQAKARKAEEERIRKEEEAERRQREAEAEAEAAARAEAEQAEQAPPAVESGASPRREEEFEDPEEIEEAEELKEDDIDVEEGDSQPQFSSGYQDGTALAAAALKLNPDPASSESKQQGPLSWSAVATQRICWIAWAAAADRGREDAIRPTAASSNSPCSRFPCRSARSGFRSRALCWNWSMGMRNVQGDMALEPSNTINRLSDLTWAQEQLGDRLAGGGLSGTAHLRRRQLREAGLKVLAFDPSVFRGASQLSKLRAVAKVVAPSCPEAAVWLRSGEAQDLQLTTGTSSPGPNLVPEDA</sequence>
<protein>
    <recommendedName>
        <fullName evidence="4">RNA-editing substrate-binding complex 6 protein domain-containing protein</fullName>
    </recommendedName>
</protein>
<evidence type="ECO:0000256" key="3">
    <source>
        <dbReference type="SAM" id="Phobius"/>
    </source>
</evidence>
<dbReference type="Pfam" id="PF26188">
    <property type="entry name" value="RESC6"/>
    <property type="match status" value="1"/>
</dbReference>
<dbReference type="EMBL" id="CAJNDS010000089">
    <property type="protein sequence ID" value="CAE6951142.1"/>
    <property type="molecule type" value="Genomic_DNA"/>
</dbReference>
<feature type="coiled-coil region" evidence="1">
    <location>
        <begin position="1389"/>
        <end position="1416"/>
    </location>
</feature>
<proteinExistence type="predicted"/>
<evidence type="ECO:0000313" key="6">
    <source>
        <dbReference type="Proteomes" id="UP000604046"/>
    </source>
</evidence>
<comment type="caution">
    <text evidence="5">The sequence shown here is derived from an EMBL/GenBank/DDBJ whole genome shotgun (WGS) entry which is preliminary data.</text>
</comment>
<evidence type="ECO:0000259" key="4">
    <source>
        <dbReference type="Pfam" id="PF26188"/>
    </source>
</evidence>
<feature type="region of interest" description="Disordered" evidence="2">
    <location>
        <begin position="1486"/>
        <end position="1713"/>
    </location>
</feature>
<keyword evidence="3" id="KW-0472">Membrane</keyword>
<feature type="compositionally biased region" description="Low complexity" evidence="2">
    <location>
        <begin position="1506"/>
        <end position="1517"/>
    </location>
</feature>
<evidence type="ECO:0000256" key="1">
    <source>
        <dbReference type="SAM" id="Coils"/>
    </source>
</evidence>
<accession>A0A812HHN2</accession>
<feature type="coiled-coil region" evidence="1">
    <location>
        <begin position="37"/>
        <end position="68"/>
    </location>
</feature>
<reference evidence="5" key="1">
    <citation type="submission" date="2021-02" db="EMBL/GenBank/DDBJ databases">
        <authorList>
            <person name="Dougan E. K."/>
            <person name="Rhodes N."/>
            <person name="Thang M."/>
            <person name="Chan C."/>
        </authorList>
    </citation>
    <scope>NUCLEOTIDE SEQUENCE</scope>
</reference>
<gene>
    <name evidence="5" type="ORF">SNAT2548_LOCUS1577</name>
</gene>
<keyword evidence="1" id="KW-0175">Coiled coil</keyword>
<feature type="compositionally biased region" description="Basic and acidic residues" evidence="2">
    <location>
        <begin position="1530"/>
        <end position="1541"/>
    </location>
</feature>
<evidence type="ECO:0000313" key="5">
    <source>
        <dbReference type="EMBL" id="CAE6951142.1"/>
    </source>
</evidence>
<keyword evidence="6" id="KW-1185">Reference proteome</keyword>
<organism evidence="5 6">
    <name type="scientific">Symbiodinium natans</name>
    <dbReference type="NCBI Taxonomy" id="878477"/>
    <lineage>
        <taxon>Eukaryota</taxon>
        <taxon>Sar</taxon>
        <taxon>Alveolata</taxon>
        <taxon>Dinophyceae</taxon>
        <taxon>Suessiales</taxon>
        <taxon>Symbiodiniaceae</taxon>
        <taxon>Symbiodinium</taxon>
    </lineage>
</organism>
<feature type="compositionally biased region" description="Basic and acidic residues" evidence="2">
    <location>
        <begin position="1595"/>
        <end position="1659"/>
    </location>
</feature>
<feature type="domain" description="RNA-editing substrate-binding complex 6 protein" evidence="4">
    <location>
        <begin position="770"/>
        <end position="1027"/>
    </location>
</feature>
<keyword evidence="3" id="KW-1133">Transmembrane helix</keyword>
<name>A0A812HHN2_9DINO</name>
<evidence type="ECO:0000256" key="2">
    <source>
        <dbReference type="SAM" id="MobiDB-lite"/>
    </source>
</evidence>
<feature type="transmembrane region" description="Helical" evidence="3">
    <location>
        <begin position="361"/>
        <end position="383"/>
    </location>
</feature>
<dbReference type="OrthoDB" id="385235at2759"/>
<dbReference type="InterPro" id="IPR058917">
    <property type="entry name" value="RESC6_dom"/>
</dbReference>
<feature type="compositionally biased region" description="Low complexity" evidence="2">
    <location>
        <begin position="1568"/>
        <end position="1579"/>
    </location>
</feature>
<feature type="compositionally biased region" description="Acidic residues" evidence="2">
    <location>
        <begin position="1680"/>
        <end position="1704"/>
    </location>
</feature>
<feature type="transmembrane region" description="Helical" evidence="3">
    <location>
        <begin position="278"/>
        <end position="303"/>
    </location>
</feature>